<dbReference type="Gene3D" id="1.20.58.360">
    <property type="entry name" value="Shigella T3SS effector IpaH defines"/>
    <property type="match status" value="1"/>
</dbReference>
<dbReference type="GO" id="GO:0005576">
    <property type="term" value="C:extracellular region"/>
    <property type="evidence" value="ECO:0007669"/>
    <property type="project" value="UniProtKB-UniRule"/>
</dbReference>
<evidence type="ECO:0000256" key="6">
    <source>
        <dbReference type="PROSITE-ProRule" id="PRU01398"/>
    </source>
</evidence>
<dbReference type="InterPro" id="IPR050216">
    <property type="entry name" value="LRR_domain-containing"/>
</dbReference>
<dbReference type="InterPro" id="IPR003591">
    <property type="entry name" value="Leu-rich_rpt_typical-subtyp"/>
</dbReference>
<dbReference type="SUPFAM" id="SSF52058">
    <property type="entry name" value="L domain-like"/>
    <property type="match status" value="1"/>
</dbReference>
<proteinExistence type="inferred from homology"/>
<keyword evidence="6" id="KW-0832">Ubl conjugation</keyword>
<dbReference type="PROSITE" id="PS52053">
    <property type="entry name" value="NEL"/>
    <property type="match status" value="1"/>
</dbReference>
<evidence type="ECO:0000256" key="4">
    <source>
        <dbReference type="ARBA" id="ARBA00022737"/>
    </source>
</evidence>
<keyword evidence="6" id="KW-0808">Transferase</keyword>
<dbReference type="Pfam" id="PF14496">
    <property type="entry name" value="NEL"/>
    <property type="match status" value="1"/>
</dbReference>
<dbReference type="PANTHER" id="PTHR48051">
    <property type="match status" value="1"/>
</dbReference>
<evidence type="ECO:0000256" key="3">
    <source>
        <dbReference type="ARBA" id="ARBA00022614"/>
    </source>
</evidence>
<keyword evidence="4" id="KW-0677">Repeat</keyword>
<keyword evidence="5" id="KW-0843">Virulence</keyword>
<reference evidence="8 9" key="1">
    <citation type="journal article" date="2020" name="Microorganisms">
        <title>Reliable Identification of Environmental Pseudomonas Isolates Using the rpoD Gene.</title>
        <authorList>
            <consortium name="The Broad Institute Genome Sequencing Platform"/>
            <person name="Girard L."/>
            <person name="Lood C."/>
            <person name="Rokni-Zadeh H."/>
            <person name="van Noort V."/>
            <person name="Lavigne R."/>
            <person name="De Mot R."/>
        </authorList>
    </citation>
    <scope>NUCLEOTIDE SEQUENCE [LARGE SCALE GENOMIC DNA]</scope>
    <source>
        <strain evidence="8 9">RW8P3</strain>
    </source>
</reference>
<accession>A0A9E6TQ82</accession>
<keyword evidence="6" id="KW-0833">Ubl conjugation pathway</keyword>
<dbReference type="InterPro" id="IPR046673">
    <property type="entry name" value="ToxA_N"/>
</dbReference>
<dbReference type="EMBL" id="CP077093">
    <property type="protein sequence ID" value="QXI25710.1"/>
    <property type="molecule type" value="Genomic_DNA"/>
</dbReference>
<dbReference type="GO" id="GO:0016567">
    <property type="term" value="P:protein ubiquitination"/>
    <property type="evidence" value="ECO:0007669"/>
    <property type="project" value="InterPro"/>
</dbReference>
<dbReference type="InterPro" id="IPR032675">
    <property type="entry name" value="LRR_dom_sf"/>
</dbReference>
<evidence type="ECO:0000256" key="1">
    <source>
        <dbReference type="ARBA" id="ARBA00000900"/>
    </source>
</evidence>
<dbReference type="PANTHER" id="PTHR48051:SF42">
    <property type="entry name" value="LEUCINE-RICH REPEAT-CONTAINING PROTEIN 18-LIKE"/>
    <property type="match status" value="1"/>
</dbReference>
<keyword evidence="6" id="KW-1035">Host cytoplasm</keyword>
<keyword evidence="6" id="KW-0964">Secreted</keyword>
<evidence type="ECO:0000256" key="5">
    <source>
        <dbReference type="ARBA" id="ARBA00023026"/>
    </source>
</evidence>
<dbReference type="GO" id="GO:0005737">
    <property type="term" value="C:cytoplasm"/>
    <property type="evidence" value="ECO:0007669"/>
    <property type="project" value="TreeGrafter"/>
</dbReference>
<dbReference type="KEGG" id="pvw:HU752_017170"/>
<dbReference type="InterPro" id="IPR001611">
    <property type="entry name" value="Leu-rich_rpt"/>
</dbReference>
<dbReference type="Pfam" id="PF20178">
    <property type="entry name" value="ToxA_N"/>
    <property type="match status" value="1"/>
</dbReference>
<dbReference type="Proteomes" id="UP000634530">
    <property type="component" value="Chromosome"/>
</dbReference>
<comment type="similarity">
    <text evidence="6">Belongs to the LRR-containing bacterial E3 ligase family.</text>
</comment>
<evidence type="ECO:0000259" key="7">
    <source>
        <dbReference type="PROSITE" id="PS52053"/>
    </source>
</evidence>
<evidence type="ECO:0000256" key="2">
    <source>
        <dbReference type="ARBA" id="ARBA00012483"/>
    </source>
</evidence>
<dbReference type="SMART" id="SM00369">
    <property type="entry name" value="LRR_TYP"/>
    <property type="match status" value="3"/>
</dbReference>
<sequence length="1612" mass="182399">MAETSSTSASAAAVELGVHFDRVREKIPSWLYKASASMRQSFREHLLALETSRHEVQTILSQMQGVDQFCRPRLLAALERYLNTGLDVDHTQFIRVDATYLLSIFESKLYSFVQRQTLLGAALQNFEADETEPGALQGRGMIRLPGREPGRRVALEPETFAGICRELDLGGAYQAHIDSVFKPAESLLIEGRSSVERCFRDYDKRALTITSDVACMKGAISPAAHDLLMRLVNGGTDLELEGERVHCSRMKLFDIESSGWVVIGAKLSSDAAASCIAYLPGDPLTPLKLYSSFFSLEQDLAVKLQDPGYKRFFSRFIAEEDRLRFLQTIDARVALRRYGRPPQSALPRHVTLSEIPIEGDLFESLHRQRYQRIKAHARQWVVPTADVDARVRQARLDAYLEAGMSLLGLALSFVPLVGEVILAATAVQLVSDVYNGLESWRLGQRHEALGYLMDVAENVALLAGGALVTSAGHALFKPIKVAPAVDALIPVKVAGSSRLWNADLAPYERGIRLPEGLTPDETGLHPFEGKHYLPLEGKLYVVGYDRKRLRWRIEHPGGKAHHAPPLKHNGLGTWQTLHDRPAQWSVMQLFRRLGRPVAGLGERALRQIRQLQGAEVDVLRRALVDNRRPPALLLDTLKRFRIDQAIAQFIEEAAGTRIWTLEQGDLRLRILTSLPGWPENRVIHLFSREGEILQEYGARTSQRFSSLQISESQLRAGEALPLSLSMLSEPERLGLLGSDLSEQPERVHRLDQRLRQSAVQRRQWLFDTLYEASEKIDDIRRQRILERFPGLPSSVAEELIAHASSAELEQLQERVPLRLVEEIRWYLRQLRLNRVCESWYLSSNEEAQADRLALHALELLPGWPKDVRLELRKQRVISDAVESVGPAQASTLRVLLKVGHQYTAIDDRGNILGTARDIFDALIMALPPPLLETLGRGVKVDGGWLRDEVVHRITLNPEAGQRTLGLVPFNHRFKPPMRLASGAIGYPMSDEGVVIGYSERLGQRVRGLYPGFSVDEARAFIASLDLPEPACLAELERRREEYETLSSTLESWVQRQTWRRVRGTLQVAPVAMDNKQRVAEAILACWRRQSPRNQLGGQYFHELDLLGMRIGDLPPIAADFSHVGFLFMNDMGVSSSELSFLAHFRHLRWLSLGFNHLDSLPAALGQMRELLHLHLPGNRIVMNTQVRGVLARLTRLRFLNLSDNPLVLPPDLGSMPELEHLLLRHTNIEQWPMGIASLQRLQLMDLRDNRIATIPESVYTNPVAINRGIHLHDNPPLPAAELQRLQRYEQQTGINFGIDMPARRRVHVFRRTPSLREYDRWSEGLAPGVEMQREQQWRALFRERGAEDFFRLLGDLTATAEYREAREILGRRVWQVLDSASQYTDLREELFVAASQPQTCSDGAELIFSDMEVRTLVFQARVMAGDNPLRTESSLLKLARGLWRLDEVEALAQADIETRLKVAGAHVDPLEVRLAYRIGLASRLGLPGQPTHMTFTELAKVDAKTLDAAFTTVINREKTPAYIRALVAREFWSDHLKSSYPERFEAINQRHQAVMEVLDARRTSRQDPIWHEFIDVELEAQMGDALKAWREEQGEELEKLTGEILQRAPEAQ</sequence>
<dbReference type="Gene3D" id="3.80.10.10">
    <property type="entry name" value="Ribonuclease Inhibitor"/>
    <property type="match status" value="1"/>
</dbReference>
<dbReference type="Pfam" id="PF00560">
    <property type="entry name" value="LRR_1"/>
    <property type="match status" value="1"/>
</dbReference>
<keyword evidence="9" id="KW-1185">Reference proteome</keyword>
<feature type="domain" description="NEL" evidence="7">
    <location>
        <begin position="1313"/>
        <end position="1612"/>
    </location>
</feature>
<dbReference type="EC" id="2.3.2.27" evidence="2"/>
<dbReference type="GO" id="GO:0061630">
    <property type="term" value="F:ubiquitin protein ligase activity"/>
    <property type="evidence" value="ECO:0007669"/>
    <property type="project" value="UniProtKB-EC"/>
</dbReference>
<dbReference type="InterPro" id="IPR029487">
    <property type="entry name" value="NEL_dom"/>
</dbReference>
<reference evidence="8 9" key="2">
    <citation type="journal article" date="2021" name="Microorganisms">
        <title>The Ever-Expanding Pseudomonas Genus: Description of 43 New Species and Partition of the Pseudomonas putida Group.</title>
        <authorList>
            <person name="Girard L."/>
            <person name="Lood C."/>
            <person name="Hofte M."/>
            <person name="Vandamme P."/>
            <person name="Rokni-Zadeh H."/>
            <person name="van Noort V."/>
            <person name="Lavigne R."/>
            <person name="De Mot R."/>
        </authorList>
    </citation>
    <scope>NUCLEOTIDE SEQUENCE [LARGE SCALE GENOMIC DNA]</scope>
    <source>
        <strain evidence="8 9">RW8P3</strain>
    </source>
</reference>
<comment type="catalytic activity">
    <reaction evidence="1">
        <text>S-ubiquitinyl-[E2 ubiquitin-conjugating enzyme]-L-cysteine + [acceptor protein]-L-lysine = [E2 ubiquitin-conjugating enzyme]-L-cysteine + N(6)-ubiquitinyl-[acceptor protein]-L-lysine.</text>
        <dbReference type="EC" id="2.3.2.27"/>
    </reaction>
</comment>
<name>A0A9E6TQ82_9PSED</name>
<gene>
    <name evidence="8" type="ORF">HU752_017170</name>
</gene>
<evidence type="ECO:0000313" key="9">
    <source>
        <dbReference type="Proteomes" id="UP000634530"/>
    </source>
</evidence>
<protein>
    <recommendedName>
        <fullName evidence="2">RING-type E3 ubiquitin transferase</fullName>
        <ecNumber evidence="2">2.3.2.27</ecNumber>
    </recommendedName>
</protein>
<keyword evidence="3" id="KW-0433">Leucine-rich repeat</keyword>
<organism evidence="8 9">
    <name type="scientific">Pseudomonas vanderleydeniana</name>
    <dbReference type="NCBI Taxonomy" id="2745495"/>
    <lineage>
        <taxon>Bacteria</taxon>
        <taxon>Pseudomonadati</taxon>
        <taxon>Pseudomonadota</taxon>
        <taxon>Gammaproteobacteria</taxon>
        <taxon>Pseudomonadales</taxon>
        <taxon>Pseudomonadaceae</taxon>
        <taxon>Pseudomonas</taxon>
    </lineage>
</organism>
<comment type="PTM">
    <text evidence="6">Ubiquitinated in the presence of host E1 ubiquitin-activating enzyme, E2 ubiquitin-conjugating enzyme and ubiquitin.</text>
</comment>
<evidence type="ECO:0000313" key="8">
    <source>
        <dbReference type="EMBL" id="QXI25710.1"/>
    </source>
</evidence>
<feature type="active site" description="Glycyl thioester intermediate" evidence="6">
    <location>
        <position position="1400"/>
    </location>
</feature>